<dbReference type="VEuPathDB" id="VectorBase:GMOY004366"/>
<reference evidence="1" key="1">
    <citation type="submission" date="2020-05" db="UniProtKB">
        <authorList>
            <consortium name="EnsemblMetazoa"/>
        </authorList>
    </citation>
    <scope>IDENTIFICATION</scope>
    <source>
        <strain evidence="1">Yale</strain>
    </source>
</reference>
<sequence length="44" mass="5302">MEMDHSVRKAETLLWSIKKFDGRISRENLCSRNKLSLFDVYNNR</sequence>
<proteinExistence type="predicted"/>
<dbReference type="EnsemblMetazoa" id="GMOY004366-RA">
    <property type="protein sequence ID" value="GMOY004366-PA"/>
    <property type="gene ID" value="GMOY004366"/>
</dbReference>
<dbReference type="Proteomes" id="UP000092444">
    <property type="component" value="Unassembled WGS sequence"/>
</dbReference>
<name>A0A1B0FKK4_GLOMM</name>
<evidence type="ECO:0000313" key="2">
    <source>
        <dbReference type="Proteomes" id="UP000092444"/>
    </source>
</evidence>
<accession>A0A1B0FKK4</accession>
<keyword evidence="2" id="KW-1185">Reference proteome</keyword>
<evidence type="ECO:0000313" key="1">
    <source>
        <dbReference type="EnsemblMetazoa" id="GMOY004366-PA"/>
    </source>
</evidence>
<protein>
    <submittedName>
        <fullName evidence="1">Uncharacterized protein</fullName>
    </submittedName>
</protein>
<dbReference type="EMBL" id="CCAG010009648">
    <property type="status" value="NOT_ANNOTATED_CDS"/>
    <property type="molecule type" value="Genomic_DNA"/>
</dbReference>
<organism evidence="1 2">
    <name type="scientific">Glossina morsitans morsitans</name>
    <name type="common">Savannah tsetse fly</name>
    <dbReference type="NCBI Taxonomy" id="37546"/>
    <lineage>
        <taxon>Eukaryota</taxon>
        <taxon>Metazoa</taxon>
        <taxon>Ecdysozoa</taxon>
        <taxon>Arthropoda</taxon>
        <taxon>Hexapoda</taxon>
        <taxon>Insecta</taxon>
        <taxon>Pterygota</taxon>
        <taxon>Neoptera</taxon>
        <taxon>Endopterygota</taxon>
        <taxon>Diptera</taxon>
        <taxon>Brachycera</taxon>
        <taxon>Muscomorpha</taxon>
        <taxon>Hippoboscoidea</taxon>
        <taxon>Glossinidae</taxon>
        <taxon>Glossina</taxon>
    </lineage>
</organism>
<dbReference type="AlphaFoldDB" id="A0A1B0FKK4"/>